<dbReference type="EMBL" id="CP053097">
    <property type="protein sequence ID" value="QJR43866.1"/>
    <property type="molecule type" value="Genomic_DNA"/>
</dbReference>
<name>A0A6M4JCV1_9MOLU</name>
<evidence type="ECO:0000313" key="2">
    <source>
        <dbReference type="EMBL" id="QJR43866.1"/>
    </source>
</evidence>
<feature type="transmembrane region" description="Helical" evidence="1">
    <location>
        <begin position="7"/>
        <end position="26"/>
    </location>
</feature>
<evidence type="ECO:0008006" key="4">
    <source>
        <dbReference type="Google" id="ProtNLM"/>
    </source>
</evidence>
<organism evidence="2 3">
    <name type="scientific">Mycoplasma miroungirhinis</name>
    <dbReference type="NCBI Taxonomy" id="754516"/>
    <lineage>
        <taxon>Bacteria</taxon>
        <taxon>Bacillati</taxon>
        <taxon>Mycoplasmatota</taxon>
        <taxon>Mollicutes</taxon>
        <taxon>Mycoplasmataceae</taxon>
        <taxon>Mycoplasma</taxon>
    </lineage>
</organism>
<accession>A0A6M4JCV1</accession>
<reference evidence="2 3" key="1">
    <citation type="submission" date="2020-05" db="EMBL/GenBank/DDBJ databases">
        <title>Novel Mycoplasma species detected in Mirounga angustirostris (northern elephant seal) from the USA.</title>
        <authorList>
            <person name="Volokhov D.V."/>
        </authorList>
    </citation>
    <scope>NUCLEOTIDE SEQUENCE [LARGE SCALE GENOMIC DNA]</scope>
    <source>
        <strain evidence="2 3">Mirounga ES2806-NAS</strain>
    </source>
</reference>
<protein>
    <recommendedName>
        <fullName evidence="4">Lipoprotein</fullName>
    </recommendedName>
</protein>
<dbReference type="AlphaFoldDB" id="A0A6M4JCV1"/>
<keyword evidence="1" id="KW-0812">Transmembrane</keyword>
<dbReference type="Proteomes" id="UP000502118">
    <property type="component" value="Chromosome"/>
</dbReference>
<evidence type="ECO:0000313" key="3">
    <source>
        <dbReference type="Proteomes" id="UP000502118"/>
    </source>
</evidence>
<keyword evidence="1" id="KW-0472">Membrane</keyword>
<keyword evidence="3" id="KW-1185">Reference proteome</keyword>
<sequence>MKLKNKWILPITFAAAIVVVTIPLIATSCTFTIKKTDHSKDKIKTSKHEFIRLFESNQNNFYVKYKGSEYEADAKQNNQVDVTKNYELLKKFVTIEDIEKYGRNYAWKWYFKDKGQKQVEFYLYSVPIEALAKQDPYFIETENSVFGDWSKIVDKNTQRPLKKFTMTLNFDEI</sequence>
<dbReference type="PROSITE" id="PS51257">
    <property type="entry name" value="PROKAR_LIPOPROTEIN"/>
    <property type="match status" value="1"/>
</dbReference>
<dbReference type="RefSeq" id="WP_171112326.1">
    <property type="nucleotide sequence ID" value="NZ_CP053097.1"/>
</dbReference>
<evidence type="ECO:0000256" key="1">
    <source>
        <dbReference type="SAM" id="Phobius"/>
    </source>
</evidence>
<proteinExistence type="predicted"/>
<dbReference type="KEGG" id="mmio:HLA92_00065"/>
<keyword evidence="1" id="KW-1133">Transmembrane helix</keyword>
<gene>
    <name evidence="2" type="ORF">HLA92_00065</name>
</gene>